<keyword evidence="2" id="KW-1003">Cell membrane</keyword>
<organism evidence="20 21">
    <name type="scientific">Viridibacterium curvum</name>
    <dbReference type="NCBI Taxonomy" id="1101404"/>
    <lineage>
        <taxon>Bacteria</taxon>
        <taxon>Pseudomonadati</taxon>
        <taxon>Pseudomonadota</taxon>
        <taxon>Betaproteobacteria</taxon>
        <taxon>Rhodocyclales</taxon>
        <taxon>Rhodocyclaceae</taxon>
        <taxon>Viridibacterium</taxon>
    </lineage>
</organism>
<comment type="subcellular location">
    <subcellularLocation>
        <location evidence="1">Cytoplasm</location>
    </subcellularLocation>
</comment>
<dbReference type="PROSITE" id="PS50893">
    <property type="entry name" value="ABC_TRANSPORTER_2"/>
    <property type="match status" value="1"/>
</dbReference>
<reference evidence="21" key="1">
    <citation type="journal article" date="2019" name="Int. J. Syst. Evol. Microbiol.">
        <title>The Global Catalogue of Microorganisms (GCM) 10K type strain sequencing project: providing services to taxonomists for standard genome sequencing and annotation.</title>
        <authorList>
            <consortium name="The Broad Institute Genomics Platform"/>
            <consortium name="The Broad Institute Genome Sequencing Center for Infectious Disease"/>
            <person name="Wu L."/>
            <person name="Ma J."/>
        </authorList>
    </citation>
    <scope>NUCLEOTIDE SEQUENCE [LARGE SCALE GENOMIC DNA]</scope>
    <source>
        <strain evidence="21">JCM 18715</strain>
    </source>
</reference>
<dbReference type="SUPFAM" id="SSF52540">
    <property type="entry name" value="P-loop containing nucleoside triphosphate hydrolases"/>
    <property type="match status" value="4"/>
</dbReference>
<dbReference type="EMBL" id="BAABLD010000008">
    <property type="protein sequence ID" value="GAA5164741.1"/>
    <property type="molecule type" value="Genomic_DNA"/>
</dbReference>
<keyword evidence="12" id="KW-0267">Excision nuclease</keyword>
<dbReference type="PANTHER" id="PTHR43152">
    <property type="entry name" value="UVRABC SYSTEM PROTEIN A"/>
    <property type="match status" value="1"/>
</dbReference>
<dbReference type="PROSITE" id="PS00211">
    <property type="entry name" value="ABC_TRANSPORTER_1"/>
    <property type="match status" value="2"/>
</dbReference>
<keyword evidence="4" id="KW-0479">Metal-binding</keyword>
<sequence length="1982" mass="215037">MPHLHSHPYTRPAIRIRGARQNNLKNLSLDIPTGELVVVTGPSGSGKSSLVFDTLYAEGQRRYVETFSPYARQFLDRMDKPQVDAIEGVPPAIAIDQSNQVRTSRSTVGTMTELADYLKLLYARASHLYCKGCGKRVERETPQSILAALAQRCPQHEDPRLAIVAPLAIPDNFTADEMRAHLDRQGFTRVTEDGKRLLVTVDRFRFGNTEASRVSEAIENALRLGQGRIEIHLGGEALAGDAASSGTIWKFSADLHCADCDIHYAEPTPSHFSFNSAVGACEACRGFGRVIGIDPGLIVPDESKTLAGGAVKPWQTESYNECQRDLMKMARLRGIATDIAWRDLPAEHRHWVMEGEPEFKSWERSWPKYWYGVRRFFDWLETKAYKMHIRVLLSRYRAYSDCPVCDGARLKTDSLLWRVGSRDEADRALQFPLPEGEGGPKDRERGDGGSRTISPLPAHGATLPPGGGNGYVPVGRKRFRPQGMRMSEEQLQSLPGLSIHDAMRLPVERARDFFSALPLEGSAGDAVELVMQEIRSRLSYLCEVGLGYLTLDRQSRTLSGGEVQRINLTTALGTSLVNTLFVLDEPSIGLHPRDIDRINGVMRRLRDAGNSLVVVEHDPAVMLNADRIIDIGPGPGAAGGNIVFNGTPDELRARTDTLTAQFLGGHRHVDAGLVRQSVDAKTPRLQLLGATANNLRKVDLAVPLGRLVCVTGVSGSGKSTLISDVLWPALKKAKGEATEAPGAFDRLVGDSLIEAVVMVDQSAIGKTTRSNPASYVGAFDVIRKRYAALPEAEQRGYTAGTFSFNSGDGRCPTCGGNGFEHVEMQFLSDVYLRCPDCDGKRYRPEVLEIRLNGKSIADVLELTCVDALAFFAGDKELTRAIQPLVDVGLDYLTLGQPVPTLSGGEAQRLKLAGHLAEYAAKSAKRRHPREGGDPVTLKGKAKSPDSRLRGNDGAKGSLFLFDEPTTGLHFGDIEKLLRALRALVDAGNTVLVVEHNLDVMRAADWLIDLGPEGGDGGGEILVEGTVEALIAEPRSHTGRALAEYKLDSPLPAGEGQGVSVSTAGNWPSPQPLSRGERGSILAEPRAPYAPHASRIAPHRDEVTITNAREHNLKNISLSIPHNKFTVVTGVSGSGKSTLAFDILFAEGQRRYLESLNAYARQFVQPASKPDVDAIHGIPPTVAIEQRTSRGGRKSTVGTLTEVHHFLRLMFVKLGTQHCPDCNCAIEPQSQDAIAARILRDYRQQKVGLLAPLVVNRKGLYTDLAKWAKGKGYTHLRVDGEWIPVSPWPRLDRFKEHSIELPVADVEVRADNEAELREKLAASLQLGKGTIRLITPAGDDIVLSTLRACPSCGTSFPELDPRLFSYNSKHGWCESCCGTGVEIPKWMKDPEVDVAEMEFAGLDEEDGEEVACRACNGLRLNPTALAVRYRDASIADYSRKSVNMLGEWVGGLQLEGREAGIGRDIVAELKHRLAFLRDVGLGYLALDRAAPTLSGGEAQRIRLAAQLGSNLRGVCYVLDEPSIGLHPRDNGVLLDMLSALREKGNTVVVVEHDEETIRRADEVLDLGPGAGTRGGRLIAQGTADQLIAAADSVTGKSLREPLQHPLHARTAPTKTDPAIQLSGASLHNLQDVCVQVPLNRLTVVTGVSGSGKSTLARDVLHANLKRLVGTDEGDAKPAGRKTAKLMPRTQKAGSGLQGCSAIEGWQAVGRVLEVDQTPIGKTPRSCPATYVGFWDEIRKLFANTEAAKLRGWSAARFSFNTGEGRCPACEGAGVQTVAMNFLPDVKVRCEVCDGARFNADTLSATWREKSIAEVLAMEVDEAVEFFAAHSKVSHPLKLLQDVGLGYLTLGQASPTLSGGEAQRIKLVTELAKVKTDPAARASKYKSPHTLYVLDEPTVGLHMADVARLITVLHRLVEAGNTALVIEHDLDVMAEADWLIDMGPEGGTEGGRVVYEGPLAGALKADTHTGAALRAFLSRHKTAV</sequence>
<feature type="region of interest" description="Disordered" evidence="18">
    <location>
        <begin position="1053"/>
        <end position="1076"/>
    </location>
</feature>
<evidence type="ECO:0000256" key="5">
    <source>
        <dbReference type="ARBA" id="ARBA00022737"/>
    </source>
</evidence>
<evidence type="ECO:0000256" key="7">
    <source>
        <dbReference type="ARBA" id="ARBA00022763"/>
    </source>
</evidence>
<dbReference type="RefSeq" id="WP_345532697.1">
    <property type="nucleotide sequence ID" value="NZ_BAABLD010000008.1"/>
</dbReference>
<evidence type="ECO:0000256" key="4">
    <source>
        <dbReference type="ARBA" id="ARBA00022723"/>
    </source>
</evidence>
<evidence type="ECO:0000313" key="21">
    <source>
        <dbReference type="Proteomes" id="UP001500547"/>
    </source>
</evidence>
<feature type="region of interest" description="Disordered" evidence="18">
    <location>
        <begin position="921"/>
        <end position="950"/>
    </location>
</feature>
<dbReference type="InterPro" id="IPR003593">
    <property type="entry name" value="AAA+_ATPase"/>
</dbReference>
<evidence type="ECO:0000256" key="13">
    <source>
        <dbReference type="ARBA" id="ARBA00023125"/>
    </source>
</evidence>
<evidence type="ECO:0000256" key="6">
    <source>
        <dbReference type="ARBA" id="ARBA00022741"/>
    </source>
</evidence>
<evidence type="ECO:0000256" key="10">
    <source>
        <dbReference type="ARBA" id="ARBA00022833"/>
    </source>
</evidence>
<feature type="region of interest" description="Disordered" evidence="18">
    <location>
        <begin position="1670"/>
        <end position="1691"/>
    </location>
</feature>
<keyword evidence="14" id="KW-0234">DNA repair</keyword>
<keyword evidence="9" id="KW-0863">Zinc-finger</keyword>
<evidence type="ECO:0000256" key="16">
    <source>
        <dbReference type="ARBA" id="ARBA00039316"/>
    </source>
</evidence>
<keyword evidence="3" id="KW-0963">Cytoplasm</keyword>
<keyword evidence="2" id="KW-0472">Membrane</keyword>
<evidence type="ECO:0000256" key="1">
    <source>
        <dbReference type="ARBA" id="ARBA00004496"/>
    </source>
</evidence>
<dbReference type="Gene3D" id="1.10.8.280">
    <property type="entry name" value="ABC transporter ATPase domain-like"/>
    <property type="match status" value="1"/>
</dbReference>
<dbReference type="InterPro" id="IPR017871">
    <property type="entry name" value="ABC_transporter-like_CS"/>
</dbReference>
<feature type="region of interest" description="Disordered" evidence="18">
    <location>
        <begin position="428"/>
        <end position="473"/>
    </location>
</feature>
<keyword evidence="5" id="KW-0677">Repeat</keyword>
<proteinExistence type="inferred from homology"/>
<dbReference type="InterPro" id="IPR027417">
    <property type="entry name" value="P-loop_NTPase"/>
</dbReference>
<evidence type="ECO:0000256" key="11">
    <source>
        <dbReference type="ARBA" id="ARBA00022840"/>
    </source>
</evidence>
<dbReference type="InterPro" id="IPR003439">
    <property type="entry name" value="ABC_transporter-like_ATP-bd"/>
</dbReference>
<keyword evidence="11" id="KW-0067">ATP-binding</keyword>
<dbReference type="Gene3D" id="3.30.190.20">
    <property type="match status" value="2"/>
</dbReference>
<name>A0ABP9QN53_9RHOO</name>
<dbReference type="InterPro" id="IPR041102">
    <property type="entry name" value="UvrA_inter"/>
</dbReference>
<dbReference type="Gene3D" id="1.20.1580.10">
    <property type="entry name" value="ABC transporter ATPase like domain"/>
    <property type="match status" value="7"/>
</dbReference>
<dbReference type="Gene3D" id="3.40.50.300">
    <property type="entry name" value="P-loop containing nucleotide triphosphate hydrolases"/>
    <property type="match status" value="6"/>
</dbReference>
<dbReference type="PANTHER" id="PTHR43152:SF3">
    <property type="entry name" value="UVRABC SYSTEM PROTEIN A"/>
    <property type="match status" value="1"/>
</dbReference>
<dbReference type="Pfam" id="PF17755">
    <property type="entry name" value="UvrA_DNA-bind"/>
    <property type="match status" value="1"/>
</dbReference>
<evidence type="ECO:0000313" key="20">
    <source>
        <dbReference type="EMBL" id="GAA5164741.1"/>
    </source>
</evidence>
<feature type="compositionally biased region" description="Polar residues" evidence="18">
    <location>
        <begin position="1058"/>
        <end position="1067"/>
    </location>
</feature>
<keyword evidence="13" id="KW-0238">DNA-binding</keyword>
<comment type="similarity">
    <text evidence="15">Belongs to the ABC transporter superfamily. UvrA family.</text>
</comment>
<keyword evidence="21" id="KW-1185">Reference proteome</keyword>
<protein>
    <recommendedName>
        <fullName evidence="16">UvrABC system protein A</fullName>
    </recommendedName>
    <alternativeName>
        <fullName evidence="17">Excinuclease ABC subunit A</fullName>
    </alternativeName>
</protein>
<evidence type="ECO:0000256" key="3">
    <source>
        <dbReference type="ARBA" id="ARBA00022490"/>
    </source>
</evidence>
<dbReference type="SMART" id="SM00382">
    <property type="entry name" value="AAA"/>
    <property type="match status" value="3"/>
</dbReference>
<comment type="caution">
    <text evidence="20">The sequence shown here is derived from an EMBL/GenBank/DDBJ whole genome shotgun (WGS) entry which is preliminary data.</text>
</comment>
<evidence type="ECO:0000256" key="14">
    <source>
        <dbReference type="ARBA" id="ARBA00023204"/>
    </source>
</evidence>
<dbReference type="InterPro" id="IPR041552">
    <property type="entry name" value="UvrA_DNA-bd"/>
</dbReference>
<evidence type="ECO:0000256" key="2">
    <source>
        <dbReference type="ARBA" id="ARBA00022475"/>
    </source>
</evidence>
<feature type="domain" description="ABC transporter" evidence="19">
    <location>
        <begin position="410"/>
        <end position="658"/>
    </location>
</feature>
<accession>A0ABP9QN53</accession>
<evidence type="ECO:0000256" key="9">
    <source>
        <dbReference type="ARBA" id="ARBA00022771"/>
    </source>
</evidence>
<keyword evidence="6" id="KW-0547">Nucleotide-binding</keyword>
<dbReference type="Pfam" id="PF17760">
    <property type="entry name" value="UvrA_inter"/>
    <property type="match status" value="2"/>
</dbReference>
<dbReference type="Proteomes" id="UP001500547">
    <property type="component" value="Unassembled WGS sequence"/>
</dbReference>
<evidence type="ECO:0000256" key="17">
    <source>
        <dbReference type="ARBA" id="ARBA00042156"/>
    </source>
</evidence>
<evidence type="ECO:0000256" key="12">
    <source>
        <dbReference type="ARBA" id="ARBA00022881"/>
    </source>
</evidence>
<evidence type="ECO:0000256" key="18">
    <source>
        <dbReference type="SAM" id="MobiDB-lite"/>
    </source>
</evidence>
<keyword evidence="10" id="KW-0862">Zinc</keyword>
<gene>
    <name evidence="20" type="primary">uvrA_1</name>
    <name evidence="20" type="ORF">GCM10025770_19170</name>
</gene>
<keyword evidence="7" id="KW-0227">DNA damage</keyword>
<keyword evidence="8" id="KW-0228">DNA excision</keyword>
<evidence type="ECO:0000256" key="8">
    <source>
        <dbReference type="ARBA" id="ARBA00022769"/>
    </source>
</evidence>
<evidence type="ECO:0000259" key="19">
    <source>
        <dbReference type="PROSITE" id="PS50893"/>
    </source>
</evidence>
<evidence type="ECO:0000256" key="15">
    <source>
        <dbReference type="ARBA" id="ARBA00038000"/>
    </source>
</evidence>
<feature type="compositionally biased region" description="Basic and acidic residues" evidence="18">
    <location>
        <begin position="438"/>
        <end position="448"/>
    </location>
</feature>